<accession>E6PW45</accession>
<protein>
    <submittedName>
        <fullName evidence="2">Uncharacterized protein</fullName>
    </submittedName>
</protein>
<evidence type="ECO:0000313" key="2">
    <source>
        <dbReference type="EMBL" id="CBH99152.1"/>
    </source>
</evidence>
<organism evidence="2">
    <name type="scientific">mine drainage metagenome</name>
    <dbReference type="NCBI Taxonomy" id="410659"/>
    <lineage>
        <taxon>unclassified sequences</taxon>
        <taxon>metagenomes</taxon>
        <taxon>ecological metagenomes</taxon>
    </lineage>
</organism>
<evidence type="ECO:0000256" key="1">
    <source>
        <dbReference type="SAM" id="MobiDB-lite"/>
    </source>
</evidence>
<comment type="caution">
    <text evidence="2">The sequence shown here is derived from an EMBL/GenBank/DDBJ whole genome shotgun (WGS) entry which is preliminary data.</text>
</comment>
<dbReference type="AlphaFoldDB" id="E6PW45"/>
<reference evidence="2" key="1">
    <citation type="submission" date="2009-10" db="EMBL/GenBank/DDBJ databases">
        <title>Diversity of trophic interactions inside an arsenic-rich microbial ecosystem.</title>
        <authorList>
            <person name="Bertin P.N."/>
            <person name="Heinrich-Salmeron A."/>
            <person name="Pelletier E."/>
            <person name="Goulhen-Chollet F."/>
            <person name="Arsene-Ploetze F."/>
            <person name="Gallien S."/>
            <person name="Calteau A."/>
            <person name="Vallenet D."/>
            <person name="Casiot C."/>
            <person name="Chane-Woon-Ming B."/>
            <person name="Giloteaux L."/>
            <person name="Barakat M."/>
            <person name="Bonnefoy V."/>
            <person name="Bruneel O."/>
            <person name="Chandler M."/>
            <person name="Cleiss J."/>
            <person name="Duran R."/>
            <person name="Elbaz-Poulichet F."/>
            <person name="Fonknechten N."/>
            <person name="Lauga B."/>
            <person name="Mornico D."/>
            <person name="Ortet P."/>
            <person name="Schaeffer C."/>
            <person name="Siguier P."/>
            <person name="Alexander Thil Smith A."/>
            <person name="Van Dorsselaer A."/>
            <person name="Weissenbach J."/>
            <person name="Medigue C."/>
            <person name="Le Paslier D."/>
        </authorList>
    </citation>
    <scope>NUCLEOTIDE SEQUENCE</scope>
</reference>
<sequence length="440" mass="46300">MCGGAVTRLGHGTWHCPTCPIQLTCVRSSLVLGPVHGRGGVKPAEARRVGKVVNSATSQENAGPLPSFLAPSGGLTQSGRSGGAPSDRRLTRAGDDLAGAQDHHPAFGQRLPMAHAQRHAGQHRQGVNFVVTGAHLQATGLMQLHTRRTATQQMQARRTDAAIGLMAAVRVGEQHVAVAVEKIGRADGAQPRGECRHHVQPSRHAGHAVRCAPQRRELAQQLAEHMLGIGLADRLPTSLQATRLERPARLDVGQIAVVREHMPMTGQLARERLGVGQCHRPARGAAHMGEHQGAVEIVVFQHAREGALHRRQRLAQHMRLGAVEIRRAPAVGIAAPHRGAMGGELGEAQAHASRVGAADGEQLAHDGDLSCAVCGEAGAVHARPQRCNCTEPDTVTPRACTPASIGTACSPMGTAAMARNMGLGAGEAPCRLPMFTSRSV</sequence>
<dbReference type="EMBL" id="CABM01000068">
    <property type="protein sequence ID" value="CBH99152.1"/>
    <property type="molecule type" value="Genomic_DNA"/>
</dbReference>
<proteinExistence type="predicted"/>
<feature type="region of interest" description="Disordered" evidence="1">
    <location>
        <begin position="53"/>
        <end position="91"/>
    </location>
</feature>
<gene>
    <name evidence="2" type="ORF">CARN2_0330</name>
</gene>
<name>E6PW45_9ZZZZ</name>